<keyword evidence="4" id="KW-0472">Membrane</keyword>
<dbReference type="EMBL" id="JABMCB010000190">
    <property type="protein sequence ID" value="NUU77268.1"/>
    <property type="molecule type" value="Genomic_DNA"/>
</dbReference>
<evidence type="ECO:0000256" key="3">
    <source>
        <dbReference type="ARBA" id="ARBA00022691"/>
    </source>
</evidence>
<accession>A0A7Y6BZ60</accession>
<sequence length="192" mass="21382">MLIVQIIPWLIAVVTLIAVVAIVLVSWKNGISPMPTSRMVRQVVIQEIGRIPGYGDIIEAGSGWGTLGMDIVRHCPGKRITGIENSLIPLWFSQAMSSMMIGFRRANGVRNSMKGRLRFVRGDIYHSSYEHADGVVCYLYPGAMARLVDKFTRELPPGARVISVCFALPGKVPLRTITCRDTLRTKVYVYVF</sequence>
<gene>
    <name evidence="5" type="ORF">HP552_18790</name>
</gene>
<dbReference type="PANTHER" id="PTHR13610:SF9">
    <property type="entry name" value="FI06469P"/>
    <property type="match status" value="1"/>
</dbReference>
<dbReference type="CDD" id="cd02440">
    <property type="entry name" value="AdoMet_MTases"/>
    <property type="match status" value="1"/>
</dbReference>
<dbReference type="AlphaFoldDB" id="A0A7Y6BZ60"/>
<name>A0A7Y6BZ60_9BACL</name>
<evidence type="ECO:0000256" key="1">
    <source>
        <dbReference type="ARBA" id="ARBA00022603"/>
    </source>
</evidence>
<dbReference type="GO" id="GO:0032259">
    <property type="term" value="P:methylation"/>
    <property type="evidence" value="ECO:0007669"/>
    <property type="project" value="UniProtKB-KW"/>
</dbReference>
<proteinExistence type="predicted"/>
<keyword evidence="4" id="KW-1133">Transmembrane helix</keyword>
<dbReference type="SUPFAM" id="SSF53335">
    <property type="entry name" value="S-adenosyl-L-methionine-dependent methyltransferases"/>
    <property type="match status" value="1"/>
</dbReference>
<dbReference type="Proteomes" id="UP000526125">
    <property type="component" value="Unassembled WGS sequence"/>
</dbReference>
<reference evidence="5 6" key="1">
    <citation type="submission" date="2020-05" db="EMBL/GenBank/DDBJ databases">
        <title>Genome Sequencing of Type Strains.</title>
        <authorList>
            <person name="Lemaire J.F."/>
            <person name="Inderbitzin P."/>
            <person name="Gregorio O.A."/>
            <person name="Collins S.B."/>
            <person name="Wespe N."/>
            <person name="Knight-Connoni V."/>
        </authorList>
    </citation>
    <scope>NUCLEOTIDE SEQUENCE [LARGE SCALE GENOMIC DNA]</scope>
    <source>
        <strain evidence="5 6">LMG 21957</strain>
    </source>
</reference>
<feature type="transmembrane region" description="Helical" evidence="4">
    <location>
        <begin position="6"/>
        <end position="27"/>
    </location>
</feature>
<evidence type="ECO:0000256" key="4">
    <source>
        <dbReference type="SAM" id="Phobius"/>
    </source>
</evidence>
<keyword evidence="6" id="KW-1185">Reference proteome</keyword>
<dbReference type="InterPro" id="IPR026170">
    <property type="entry name" value="FAM173A/B"/>
</dbReference>
<evidence type="ECO:0000256" key="2">
    <source>
        <dbReference type="ARBA" id="ARBA00022679"/>
    </source>
</evidence>
<evidence type="ECO:0000313" key="5">
    <source>
        <dbReference type="EMBL" id="NUU77268.1"/>
    </source>
</evidence>
<organism evidence="5 6">
    <name type="scientific">Paenibacillus xylanilyticus</name>
    <dbReference type="NCBI Taxonomy" id="248903"/>
    <lineage>
        <taxon>Bacteria</taxon>
        <taxon>Bacillati</taxon>
        <taxon>Bacillota</taxon>
        <taxon>Bacilli</taxon>
        <taxon>Bacillales</taxon>
        <taxon>Paenibacillaceae</taxon>
        <taxon>Paenibacillus</taxon>
    </lineage>
</organism>
<dbReference type="GO" id="GO:0016279">
    <property type="term" value="F:protein-lysine N-methyltransferase activity"/>
    <property type="evidence" value="ECO:0007669"/>
    <property type="project" value="InterPro"/>
</dbReference>
<keyword evidence="1 5" id="KW-0489">Methyltransferase</keyword>
<dbReference type="PANTHER" id="PTHR13610">
    <property type="entry name" value="METHYLTRANSFERASE DOMAIN-CONTAINING PROTEIN"/>
    <property type="match status" value="1"/>
</dbReference>
<keyword evidence="3" id="KW-0949">S-adenosyl-L-methionine</keyword>
<dbReference type="Gene3D" id="3.40.50.150">
    <property type="entry name" value="Vaccinia Virus protein VP39"/>
    <property type="match status" value="1"/>
</dbReference>
<comment type="caution">
    <text evidence="5">The sequence shown here is derived from an EMBL/GenBank/DDBJ whole genome shotgun (WGS) entry which is preliminary data.</text>
</comment>
<dbReference type="InterPro" id="IPR029063">
    <property type="entry name" value="SAM-dependent_MTases_sf"/>
</dbReference>
<keyword evidence="2 5" id="KW-0808">Transferase</keyword>
<keyword evidence="4" id="KW-0812">Transmembrane</keyword>
<dbReference type="RefSeq" id="WP_175396918.1">
    <property type="nucleotide sequence ID" value="NZ_JABMCB010000190.1"/>
</dbReference>
<evidence type="ECO:0000313" key="6">
    <source>
        <dbReference type="Proteomes" id="UP000526125"/>
    </source>
</evidence>
<protein>
    <submittedName>
        <fullName evidence="5">Class I SAM-dependent methyltransferase</fullName>
    </submittedName>
</protein>